<proteinExistence type="predicted"/>
<comment type="caution">
    <text evidence="1">The sequence shown here is derived from an EMBL/GenBank/DDBJ whole genome shotgun (WGS) entry which is preliminary data.</text>
</comment>
<dbReference type="EMBL" id="ML996141">
    <property type="protein sequence ID" value="KAF2734965.1"/>
    <property type="molecule type" value="Genomic_DNA"/>
</dbReference>
<keyword evidence="2" id="KW-1185">Reference proteome</keyword>
<protein>
    <submittedName>
        <fullName evidence="1">Uncharacterized protein</fullName>
    </submittedName>
</protein>
<dbReference type="Proteomes" id="UP000799444">
    <property type="component" value="Unassembled WGS sequence"/>
</dbReference>
<evidence type="ECO:0000313" key="1">
    <source>
        <dbReference type="EMBL" id="KAF2734965.1"/>
    </source>
</evidence>
<sequence>MVRAEHSGLRAREKTLKLHMLRRAATYIHGRIGSSLLLSGRQGGVQRQSITSIQVKDRLEVAPQSGNASCSCREHAVAVAYGASAVLGCACAPRALHIISTFFQYSTNR</sequence>
<accession>A0A9P4R0T0</accession>
<organism evidence="1 2">
    <name type="scientific">Polyplosphaeria fusca</name>
    <dbReference type="NCBI Taxonomy" id="682080"/>
    <lineage>
        <taxon>Eukaryota</taxon>
        <taxon>Fungi</taxon>
        <taxon>Dikarya</taxon>
        <taxon>Ascomycota</taxon>
        <taxon>Pezizomycotina</taxon>
        <taxon>Dothideomycetes</taxon>
        <taxon>Pleosporomycetidae</taxon>
        <taxon>Pleosporales</taxon>
        <taxon>Tetraplosphaeriaceae</taxon>
        <taxon>Polyplosphaeria</taxon>
    </lineage>
</organism>
<name>A0A9P4R0T0_9PLEO</name>
<dbReference type="AlphaFoldDB" id="A0A9P4R0T0"/>
<gene>
    <name evidence="1" type="ORF">EJ04DRAFT_512117</name>
</gene>
<evidence type="ECO:0000313" key="2">
    <source>
        <dbReference type="Proteomes" id="UP000799444"/>
    </source>
</evidence>
<reference evidence="1" key="1">
    <citation type="journal article" date="2020" name="Stud. Mycol.">
        <title>101 Dothideomycetes genomes: a test case for predicting lifestyles and emergence of pathogens.</title>
        <authorList>
            <person name="Haridas S."/>
            <person name="Albert R."/>
            <person name="Binder M."/>
            <person name="Bloem J."/>
            <person name="Labutti K."/>
            <person name="Salamov A."/>
            <person name="Andreopoulos B."/>
            <person name="Baker S."/>
            <person name="Barry K."/>
            <person name="Bills G."/>
            <person name="Bluhm B."/>
            <person name="Cannon C."/>
            <person name="Castanera R."/>
            <person name="Culley D."/>
            <person name="Daum C."/>
            <person name="Ezra D."/>
            <person name="Gonzalez J."/>
            <person name="Henrissat B."/>
            <person name="Kuo A."/>
            <person name="Liang C."/>
            <person name="Lipzen A."/>
            <person name="Lutzoni F."/>
            <person name="Magnuson J."/>
            <person name="Mondo S."/>
            <person name="Nolan M."/>
            <person name="Ohm R."/>
            <person name="Pangilinan J."/>
            <person name="Park H.-J."/>
            <person name="Ramirez L."/>
            <person name="Alfaro M."/>
            <person name="Sun H."/>
            <person name="Tritt A."/>
            <person name="Yoshinaga Y."/>
            <person name="Zwiers L.-H."/>
            <person name="Turgeon B."/>
            <person name="Goodwin S."/>
            <person name="Spatafora J."/>
            <person name="Crous P."/>
            <person name="Grigoriev I."/>
        </authorList>
    </citation>
    <scope>NUCLEOTIDE SEQUENCE</scope>
    <source>
        <strain evidence="1">CBS 125425</strain>
    </source>
</reference>